<dbReference type="GO" id="GO:0032259">
    <property type="term" value="P:methylation"/>
    <property type="evidence" value="ECO:0007669"/>
    <property type="project" value="UniProtKB-KW"/>
</dbReference>
<comment type="subcellular location">
    <subcellularLocation>
        <location evidence="1 7">Cytoplasm</location>
    </subcellularLocation>
</comment>
<evidence type="ECO:0000256" key="4">
    <source>
        <dbReference type="ARBA" id="ARBA00022603"/>
    </source>
</evidence>
<dbReference type="FunFam" id="3.40.50.150:FF:000010">
    <property type="entry name" value="Protein-L-isoaspartate O-methyltransferase"/>
    <property type="match status" value="1"/>
</dbReference>
<evidence type="ECO:0000313" key="8">
    <source>
        <dbReference type="EMBL" id="EKF44069.1"/>
    </source>
</evidence>
<dbReference type="Proteomes" id="UP000007374">
    <property type="component" value="Unassembled WGS sequence"/>
</dbReference>
<keyword evidence="4 7" id="KW-0489">Methyltransferase</keyword>
<dbReference type="PATRIC" id="fig|1231190.3.peg.969"/>
<evidence type="ECO:0000256" key="6">
    <source>
        <dbReference type="ARBA" id="ARBA00022691"/>
    </source>
</evidence>
<sequence>MKDTQDNQTGKHRREMVALLQRRGIRSADVLEAMGQVPRHAFVPKHLIDLAYEDGALPVGEGQTISQPYMVALMTEAASPGRESRVLEVGTGSGYSTAILSAVSGTVYSIERHEVLAEAARERLEATGFAQNVFIRVGDGTLGWPDKAPFDAIIVAAAGPRIPDALKAQLAIGGRLVMPVGQAAGAQLLTRVIRKSAGEYETETLVQVSFVPLIGAQGFPR</sequence>
<dbReference type="Gene3D" id="3.40.50.150">
    <property type="entry name" value="Vaccinia Virus protein VP39"/>
    <property type="match status" value="1"/>
</dbReference>
<comment type="function">
    <text evidence="7">Catalyzes the methyl esterification of L-isoaspartyl residues in peptides and proteins that result from spontaneous decomposition of normal L-aspartyl and L-asparaginyl residues. It plays a role in the repair and/or degradation of damaged proteins.</text>
</comment>
<comment type="caution">
    <text evidence="8">The sequence shown here is derived from an EMBL/GenBank/DDBJ whole genome shotgun (WGS) entry which is preliminary data.</text>
</comment>
<dbReference type="PANTHER" id="PTHR11579:SF0">
    <property type="entry name" value="PROTEIN-L-ISOASPARTATE(D-ASPARTATE) O-METHYLTRANSFERASE"/>
    <property type="match status" value="1"/>
</dbReference>
<name>K2P1T4_9HYPH</name>
<dbReference type="NCBIfam" id="TIGR00080">
    <property type="entry name" value="pimt"/>
    <property type="match status" value="1"/>
</dbReference>
<dbReference type="RefSeq" id="WP_009756203.1">
    <property type="nucleotide sequence ID" value="NZ_AMSI01000002.1"/>
</dbReference>
<evidence type="ECO:0000256" key="7">
    <source>
        <dbReference type="HAMAP-Rule" id="MF_00090"/>
    </source>
</evidence>
<dbReference type="GO" id="GO:0030091">
    <property type="term" value="P:protein repair"/>
    <property type="evidence" value="ECO:0007669"/>
    <property type="project" value="UniProtKB-UniRule"/>
</dbReference>
<dbReference type="STRING" id="721133.SAMN05216176_101382"/>
<evidence type="ECO:0000256" key="2">
    <source>
        <dbReference type="ARBA" id="ARBA00005369"/>
    </source>
</evidence>
<proteinExistence type="inferred from homology"/>
<dbReference type="GO" id="GO:0005737">
    <property type="term" value="C:cytoplasm"/>
    <property type="evidence" value="ECO:0007669"/>
    <property type="project" value="UniProtKB-SubCell"/>
</dbReference>
<dbReference type="AlphaFoldDB" id="K2P1T4"/>
<organism evidence="8 9">
    <name type="scientific">Nitratireductor indicus C115</name>
    <dbReference type="NCBI Taxonomy" id="1231190"/>
    <lineage>
        <taxon>Bacteria</taxon>
        <taxon>Pseudomonadati</taxon>
        <taxon>Pseudomonadota</taxon>
        <taxon>Alphaproteobacteria</taxon>
        <taxon>Hyphomicrobiales</taxon>
        <taxon>Phyllobacteriaceae</taxon>
        <taxon>Nitratireductor</taxon>
    </lineage>
</organism>
<keyword evidence="3 7" id="KW-0963">Cytoplasm</keyword>
<dbReference type="NCBIfam" id="NF001453">
    <property type="entry name" value="PRK00312.1"/>
    <property type="match status" value="1"/>
</dbReference>
<keyword evidence="9" id="KW-1185">Reference proteome</keyword>
<dbReference type="CDD" id="cd02440">
    <property type="entry name" value="AdoMet_MTases"/>
    <property type="match status" value="1"/>
</dbReference>
<evidence type="ECO:0000256" key="3">
    <source>
        <dbReference type="ARBA" id="ARBA00022490"/>
    </source>
</evidence>
<dbReference type="InterPro" id="IPR000682">
    <property type="entry name" value="PCMT"/>
</dbReference>
<dbReference type="OrthoDB" id="9810066at2"/>
<keyword evidence="6 7" id="KW-0949">S-adenosyl-L-methionine</keyword>
<dbReference type="HAMAP" id="MF_00090">
    <property type="entry name" value="PIMT"/>
    <property type="match status" value="1"/>
</dbReference>
<dbReference type="EC" id="2.1.1.77" evidence="7"/>
<accession>K2P1T4</accession>
<comment type="catalytic activity">
    <reaction evidence="7">
        <text>[protein]-L-isoaspartate + S-adenosyl-L-methionine = [protein]-L-isoaspartate alpha-methyl ester + S-adenosyl-L-homocysteine</text>
        <dbReference type="Rhea" id="RHEA:12705"/>
        <dbReference type="Rhea" id="RHEA-COMP:12143"/>
        <dbReference type="Rhea" id="RHEA-COMP:12144"/>
        <dbReference type="ChEBI" id="CHEBI:57856"/>
        <dbReference type="ChEBI" id="CHEBI:59789"/>
        <dbReference type="ChEBI" id="CHEBI:90596"/>
        <dbReference type="ChEBI" id="CHEBI:90598"/>
        <dbReference type="EC" id="2.1.1.77"/>
    </reaction>
</comment>
<keyword evidence="5 7" id="KW-0808">Transferase</keyword>
<dbReference type="PROSITE" id="PS01279">
    <property type="entry name" value="PCMT"/>
    <property type="match status" value="1"/>
</dbReference>
<evidence type="ECO:0000256" key="1">
    <source>
        <dbReference type="ARBA" id="ARBA00004496"/>
    </source>
</evidence>
<dbReference type="InterPro" id="IPR029063">
    <property type="entry name" value="SAM-dependent_MTases_sf"/>
</dbReference>
<evidence type="ECO:0000256" key="5">
    <source>
        <dbReference type="ARBA" id="ARBA00022679"/>
    </source>
</evidence>
<reference evidence="8 9" key="1">
    <citation type="journal article" date="2012" name="J. Bacteriol.">
        <title>Genome Sequence of Nitratireductor indicus Type Strain C115.</title>
        <authorList>
            <person name="Lai Q."/>
            <person name="Li G."/>
            <person name="Yu Z."/>
            <person name="Shao Z."/>
        </authorList>
    </citation>
    <scope>NUCLEOTIDE SEQUENCE [LARGE SCALE GENOMIC DNA]</scope>
    <source>
        <strain evidence="8 9">C115</strain>
    </source>
</reference>
<dbReference type="Pfam" id="PF01135">
    <property type="entry name" value="PCMT"/>
    <property type="match status" value="1"/>
</dbReference>
<evidence type="ECO:0000313" key="9">
    <source>
        <dbReference type="Proteomes" id="UP000007374"/>
    </source>
</evidence>
<gene>
    <name evidence="7" type="primary">pcm</name>
    <name evidence="8" type="ORF">NA8A_04635</name>
</gene>
<dbReference type="GO" id="GO:0004719">
    <property type="term" value="F:protein-L-isoaspartate (D-aspartate) O-methyltransferase activity"/>
    <property type="evidence" value="ECO:0007669"/>
    <property type="project" value="UniProtKB-UniRule"/>
</dbReference>
<feature type="active site" evidence="7">
    <location>
        <position position="66"/>
    </location>
</feature>
<protein>
    <recommendedName>
        <fullName evidence="7">Protein-L-isoaspartate O-methyltransferase</fullName>
        <ecNumber evidence="7">2.1.1.77</ecNumber>
    </recommendedName>
    <alternativeName>
        <fullName evidence="7">L-isoaspartyl protein carboxyl methyltransferase</fullName>
    </alternativeName>
    <alternativeName>
        <fullName evidence="7">Protein L-isoaspartyl methyltransferase</fullName>
    </alternativeName>
    <alternativeName>
        <fullName evidence="7">Protein-beta-aspartate methyltransferase</fullName>
        <shortName evidence="7">PIMT</shortName>
    </alternativeName>
</protein>
<dbReference type="EMBL" id="AMSI01000002">
    <property type="protein sequence ID" value="EKF44069.1"/>
    <property type="molecule type" value="Genomic_DNA"/>
</dbReference>
<comment type="similarity">
    <text evidence="2 7">Belongs to the methyltransferase superfamily. L-isoaspartyl/D-aspartyl protein methyltransferase family.</text>
</comment>
<dbReference type="PANTHER" id="PTHR11579">
    <property type="entry name" value="PROTEIN-L-ISOASPARTATE O-METHYLTRANSFERASE"/>
    <property type="match status" value="1"/>
</dbReference>
<dbReference type="eggNOG" id="COG2518">
    <property type="taxonomic scope" value="Bacteria"/>
</dbReference>
<dbReference type="SUPFAM" id="SSF53335">
    <property type="entry name" value="S-adenosyl-L-methionine-dependent methyltransferases"/>
    <property type="match status" value="1"/>
</dbReference>